<organism evidence="2">
    <name type="scientific">Clastoptera arizonana</name>
    <name type="common">Arizona spittle bug</name>
    <dbReference type="NCBI Taxonomy" id="38151"/>
    <lineage>
        <taxon>Eukaryota</taxon>
        <taxon>Metazoa</taxon>
        <taxon>Ecdysozoa</taxon>
        <taxon>Arthropoda</taxon>
        <taxon>Hexapoda</taxon>
        <taxon>Insecta</taxon>
        <taxon>Pterygota</taxon>
        <taxon>Neoptera</taxon>
        <taxon>Paraneoptera</taxon>
        <taxon>Hemiptera</taxon>
        <taxon>Auchenorrhyncha</taxon>
        <taxon>Cercopoidea</taxon>
        <taxon>Clastopteridae</taxon>
        <taxon>Clastoptera</taxon>
    </lineage>
</organism>
<evidence type="ECO:0000256" key="1">
    <source>
        <dbReference type="SAM" id="MobiDB-lite"/>
    </source>
</evidence>
<reference evidence="2" key="1">
    <citation type="submission" date="2015-12" db="EMBL/GenBank/DDBJ databases">
        <title>De novo transcriptome assembly of four potential Pierce s Disease insect vectors from Arizona vineyards.</title>
        <authorList>
            <person name="Tassone E.E."/>
        </authorList>
    </citation>
    <scope>NUCLEOTIDE SEQUENCE</scope>
</reference>
<evidence type="ECO:0000313" key="2">
    <source>
        <dbReference type="EMBL" id="JAS08033.1"/>
    </source>
</evidence>
<accession>A0A1B6C3F5</accession>
<feature type="non-terminal residue" evidence="2">
    <location>
        <position position="1"/>
    </location>
</feature>
<dbReference type="AlphaFoldDB" id="A0A1B6C3F5"/>
<gene>
    <name evidence="4" type="ORF">g.37887</name>
    <name evidence="3" type="ORF">g.37888</name>
    <name evidence="2" type="ORF">g.37889</name>
</gene>
<feature type="region of interest" description="Disordered" evidence="1">
    <location>
        <begin position="33"/>
        <end position="53"/>
    </location>
</feature>
<name>A0A1B6C3F5_9HEMI</name>
<evidence type="ECO:0000313" key="4">
    <source>
        <dbReference type="EMBL" id="JAS20120.1"/>
    </source>
</evidence>
<dbReference type="EMBL" id="GEDC01029265">
    <property type="protein sequence ID" value="JAS08033.1"/>
    <property type="molecule type" value="Transcribed_RNA"/>
</dbReference>
<feature type="compositionally biased region" description="Polar residues" evidence="1">
    <location>
        <begin position="33"/>
        <end position="48"/>
    </location>
</feature>
<evidence type="ECO:0000313" key="3">
    <source>
        <dbReference type="EMBL" id="JAS16169.1"/>
    </source>
</evidence>
<dbReference type="EMBL" id="GEDC01021129">
    <property type="protein sequence ID" value="JAS16169.1"/>
    <property type="molecule type" value="Transcribed_RNA"/>
</dbReference>
<protein>
    <submittedName>
        <fullName evidence="2">Uncharacterized protein</fullName>
    </submittedName>
</protein>
<dbReference type="EMBL" id="GEDC01017178">
    <property type="protein sequence ID" value="JAS20120.1"/>
    <property type="molecule type" value="Transcribed_RNA"/>
</dbReference>
<proteinExistence type="predicted"/>
<sequence length="131" mass="14394">NTKQNPFYLFQSDKNNTLNDRLRNEKNDAKIVSSTTLNGSEQNGSVKRSSIHFPIDNCNKSSVTFNFGKTEKPDSRTVTVIQPNGILKNGPSTNVSQIQIHAASTPNKPAQKSIKFGGITTISQNNSEPKM</sequence>